<evidence type="ECO:0000313" key="7">
    <source>
        <dbReference type="EMBL" id="MDR4328896.1"/>
    </source>
</evidence>
<evidence type="ECO:0000256" key="5">
    <source>
        <dbReference type="ARBA" id="ARBA00023136"/>
    </source>
</evidence>
<evidence type="ECO:0000256" key="3">
    <source>
        <dbReference type="ARBA" id="ARBA00022692"/>
    </source>
</evidence>
<dbReference type="InterPro" id="IPR010070">
    <property type="entry name" value="YjcZ-like"/>
</dbReference>
<dbReference type="EMBL" id="VLYX01000042">
    <property type="protein sequence ID" value="MDR4328896.1"/>
    <property type="molecule type" value="Genomic_DNA"/>
</dbReference>
<dbReference type="NCBIfam" id="TIGR01732">
    <property type="entry name" value="tiny_TM_bacill"/>
    <property type="match status" value="1"/>
</dbReference>
<evidence type="ECO:0000256" key="4">
    <source>
        <dbReference type="ARBA" id="ARBA00022989"/>
    </source>
</evidence>
<comment type="subcellular location">
    <subcellularLocation>
        <location evidence="1">Membrane</location>
        <topology evidence="1">Single-pass membrane protein</topology>
    </subcellularLocation>
</comment>
<comment type="similarity">
    <text evidence="2">Belongs to the SscA family.</text>
</comment>
<protein>
    <submittedName>
        <fullName evidence="7">YjcZ family sporulation protein</fullName>
    </submittedName>
</protein>
<dbReference type="AlphaFoldDB" id="A0AAJ1Z9M4"/>
<evidence type="ECO:0000256" key="2">
    <source>
        <dbReference type="ARBA" id="ARBA00010221"/>
    </source>
</evidence>
<name>A0AAJ1Z9M4_9BACI</name>
<gene>
    <name evidence="7" type="ORF">FOS08_24265</name>
</gene>
<dbReference type="RefSeq" id="WP_116734295.1">
    <property type="nucleotide sequence ID" value="NZ_JARMBS010000047.1"/>
</dbReference>
<evidence type="ECO:0000313" key="8">
    <source>
        <dbReference type="Proteomes" id="UP001248134"/>
    </source>
</evidence>
<proteinExistence type="inferred from homology"/>
<keyword evidence="4 6" id="KW-1133">Transmembrane helix</keyword>
<evidence type="ECO:0000256" key="6">
    <source>
        <dbReference type="SAM" id="Phobius"/>
    </source>
</evidence>
<organism evidence="7 8">
    <name type="scientific">Bacillus pseudomycoides</name>
    <dbReference type="NCBI Taxonomy" id="64104"/>
    <lineage>
        <taxon>Bacteria</taxon>
        <taxon>Bacillati</taxon>
        <taxon>Bacillota</taxon>
        <taxon>Bacilli</taxon>
        <taxon>Bacillales</taxon>
        <taxon>Bacillaceae</taxon>
        <taxon>Bacillus</taxon>
        <taxon>Bacillus cereus group</taxon>
    </lineage>
</organism>
<keyword evidence="5 6" id="KW-0472">Membrane</keyword>
<accession>A0AAJ1Z9M4</accession>
<dbReference type="GO" id="GO:0016020">
    <property type="term" value="C:membrane"/>
    <property type="evidence" value="ECO:0007669"/>
    <property type="project" value="UniProtKB-SubCell"/>
</dbReference>
<evidence type="ECO:0000256" key="1">
    <source>
        <dbReference type="ARBA" id="ARBA00004167"/>
    </source>
</evidence>
<dbReference type="Proteomes" id="UP001248134">
    <property type="component" value="Unassembled WGS sequence"/>
</dbReference>
<feature type="transmembrane region" description="Helical" evidence="6">
    <location>
        <begin position="20"/>
        <end position="41"/>
    </location>
</feature>
<reference evidence="7" key="1">
    <citation type="submission" date="2019-07" db="EMBL/GenBank/DDBJ databases">
        <title>Phylogenomic Reclassification of ATCC Bacillus Strains and Various Taxa within the Genus Bacillus.</title>
        <authorList>
            <person name="Riojas M.A."/>
            <person name="Frank A.M."/>
            <person name="Fenn S.L."/>
            <person name="King S.P."/>
            <person name="Brower S.M."/>
            <person name="Hazbon M.H."/>
        </authorList>
    </citation>
    <scope>NUCLEOTIDE SEQUENCE</scope>
    <source>
        <strain evidence="7">NR-12239</strain>
    </source>
</reference>
<sequence>MSTNLGECAYIGKRRGDGGMNSSLILLVVLFILLVIIGIICL</sequence>
<keyword evidence="3 6" id="KW-0812">Transmembrane</keyword>
<comment type="caution">
    <text evidence="7">The sequence shown here is derived from an EMBL/GenBank/DDBJ whole genome shotgun (WGS) entry which is preliminary data.</text>
</comment>